<evidence type="ECO:0000313" key="10">
    <source>
        <dbReference type="EMBL" id="OBV38746.1"/>
    </source>
</evidence>
<evidence type="ECO:0000256" key="5">
    <source>
        <dbReference type="ARBA" id="ARBA00022777"/>
    </source>
</evidence>
<dbReference type="InterPro" id="IPR001789">
    <property type="entry name" value="Sig_transdc_resp-reg_receiver"/>
</dbReference>
<dbReference type="CDD" id="cd18161">
    <property type="entry name" value="REC_hyHK_blue-like"/>
    <property type="match status" value="1"/>
</dbReference>
<dbReference type="InterPro" id="IPR005467">
    <property type="entry name" value="His_kinase_dom"/>
</dbReference>
<evidence type="ECO:0000259" key="8">
    <source>
        <dbReference type="PROSITE" id="PS50110"/>
    </source>
</evidence>
<feature type="domain" description="Response regulatory" evidence="8">
    <location>
        <begin position="573"/>
        <end position="689"/>
    </location>
</feature>
<dbReference type="SUPFAM" id="SSF55785">
    <property type="entry name" value="PYP-like sensor domain (PAS domain)"/>
    <property type="match status" value="1"/>
</dbReference>
<keyword evidence="4" id="KW-0808">Transferase</keyword>
<dbReference type="Pfam" id="PF08448">
    <property type="entry name" value="PAS_4"/>
    <property type="match status" value="1"/>
</dbReference>
<dbReference type="NCBIfam" id="TIGR00229">
    <property type="entry name" value="sensory_box"/>
    <property type="match status" value="1"/>
</dbReference>
<dbReference type="InterPro" id="IPR004358">
    <property type="entry name" value="Sig_transdc_His_kin-like_C"/>
</dbReference>
<name>A0A1A7BYN4_9BURK</name>
<dbReference type="SUPFAM" id="SSF55874">
    <property type="entry name" value="ATPase domain of HSP90 chaperone/DNA topoisomerase II/histidine kinase"/>
    <property type="match status" value="1"/>
</dbReference>
<dbReference type="PRINTS" id="PR00344">
    <property type="entry name" value="BCTRLSENSOR"/>
</dbReference>
<dbReference type="InterPro" id="IPR036890">
    <property type="entry name" value="HATPase_C_sf"/>
</dbReference>
<dbReference type="InterPro" id="IPR029016">
    <property type="entry name" value="GAF-like_dom_sf"/>
</dbReference>
<comment type="caution">
    <text evidence="10">The sequence shown here is derived from an EMBL/GenBank/DDBJ whole genome shotgun (WGS) entry which is preliminary data.</text>
</comment>
<dbReference type="InterPro" id="IPR003594">
    <property type="entry name" value="HATPase_dom"/>
</dbReference>
<dbReference type="InterPro" id="IPR000014">
    <property type="entry name" value="PAS"/>
</dbReference>
<dbReference type="Gene3D" id="3.30.450.40">
    <property type="match status" value="1"/>
</dbReference>
<dbReference type="Pfam" id="PF13185">
    <property type="entry name" value="GAF_2"/>
    <property type="match status" value="1"/>
</dbReference>
<dbReference type="GO" id="GO:0000155">
    <property type="term" value="F:phosphorelay sensor kinase activity"/>
    <property type="evidence" value="ECO:0007669"/>
    <property type="project" value="InterPro"/>
</dbReference>
<evidence type="ECO:0000256" key="6">
    <source>
        <dbReference type="PROSITE-ProRule" id="PRU00169"/>
    </source>
</evidence>
<dbReference type="SUPFAM" id="SSF47384">
    <property type="entry name" value="Homodimeric domain of signal transducing histidine kinase"/>
    <property type="match status" value="1"/>
</dbReference>
<comment type="catalytic activity">
    <reaction evidence="1">
        <text>ATP + protein L-histidine = ADP + protein N-phospho-L-histidine.</text>
        <dbReference type="EC" id="2.7.13.3"/>
    </reaction>
</comment>
<dbReference type="SUPFAM" id="SSF55781">
    <property type="entry name" value="GAF domain-like"/>
    <property type="match status" value="1"/>
</dbReference>
<dbReference type="SMART" id="SM00387">
    <property type="entry name" value="HATPase_c"/>
    <property type="match status" value="1"/>
</dbReference>
<protein>
    <recommendedName>
        <fullName evidence="2">histidine kinase</fullName>
        <ecNumber evidence="2">2.7.13.3</ecNumber>
    </recommendedName>
</protein>
<dbReference type="SMART" id="SM00091">
    <property type="entry name" value="PAS"/>
    <property type="match status" value="1"/>
</dbReference>
<evidence type="ECO:0000259" key="7">
    <source>
        <dbReference type="PROSITE" id="PS50109"/>
    </source>
</evidence>
<feature type="domain" description="Response regulatory" evidence="8">
    <location>
        <begin position="704"/>
        <end position="815"/>
    </location>
</feature>
<dbReference type="Pfam" id="PF02518">
    <property type="entry name" value="HATPase_c"/>
    <property type="match status" value="1"/>
</dbReference>
<feature type="modified residue" description="4-aspartylphosphate" evidence="6">
    <location>
        <position position="623"/>
    </location>
</feature>
<evidence type="ECO:0000259" key="9">
    <source>
        <dbReference type="PROSITE" id="PS50112"/>
    </source>
</evidence>
<dbReference type="AlphaFoldDB" id="A0A1A7BYN4"/>
<dbReference type="Gene3D" id="1.10.287.130">
    <property type="match status" value="1"/>
</dbReference>
<reference evidence="10 11" key="1">
    <citation type="submission" date="2016-04" db="EMBL/GenBank/DDBJ databases">
        <title>Draft genome sequence of Janthinobacterium psychrotolerans sp. nov., isolated from freshwater sediments in Denmark.</title>
        <authorList>
            <person name="Gong X."/>
            <person name="Skrivergaard S."/>
            <person name="Korsgaard B.S."/>
            <person name="Schreiber L."/>
            <person name="Marshall I.P."/>
            <person name="Finster K."/>
            <person name="Schramm A."/>
        </authorList>
    </citation>
    <scope>NUCLEOTIDE SEQUENCE [LARGE SCALE GENOMIC DNA]</scope>
    <source>
        <strain evidence="10 11">S3-2</strain>
    </source>
</reference>
<sequence length="817" mass="87805">MDTVQAHDIFHLLDAEHQALGAVAAGAGLEEALAQLLLALQGDAGDVHGCVILIDEADRFCGFSAPSLPADLCLALQLDEEGPQPSPFGAAAFTGAPVYCGDIAREPGWSAGRKEAMLHGYRACWVAPVFGAHGHILGVLGLFSQLARHPTQLDIDTMTLAARCISHVIERARLERLAGHHAALEQRLQQRTAERDRLWRLATDIMLVTDLRGVIIAVNPAWSTLLARAESDTLGIDFLSLVHPDDLAAARRELARLAAGATTLRMENRYRRGEHDYRTIAWTAVPAEQLIHIVGRDVTEEQEAQLALQRSEQALLQAQKLESIGKLTGGVAHDFNNVLQIISGNLQLLKLTVAGNPQAASRLDSAESAVARGARLSLQLLAFARRQPLRPLATHLGHLLASMQELIRRAVGELIFEETFVSVGLWHVLVDPNQMENVLLNMAINARDAMAQGGRLTFSLSNITLDQAAVASHADALPGQYVLLTITDTGQGMDAQVIAQIFEPFFTTKKEGEGTGLGLSMAYGFIRQSGGHIRVQSAPGAGTTFKIYLPRSLEPLAAMPQWRAGPVLGGFETILVVEDDAAVRNTVVDMLRGLGYTVLQADDGESALRQLQAGASADLLFTDVVMPGPVGSTELARQARLLLPGLAVLFTSGYTYNAIMRDGRLAPSVELLSKPYRREDLARRIRHLLADRRLPGAPDPSGRRILLVEDNADAREMTMEMLNMLGHTVHGAASAEEAVPLLALPGLEILLTDISLPAMSGLELARLARAGSPPLAVILASGHGWAASVAHGSGARFLQKPFGLEELAGVLARLERG</sequence>
<feature type="modified residue" description="4-aspartylphosphate" evidence="6">
    <location>
        <position position="753"/>
    </location>
</feature>
<keyword evidence="3 6" id="KW-0597">Phosphoprotein</keyword>
<dbReference type="PATRIC" id="fig|1747903.4.peg.2304"/>
<dbReference type="InterPro" id="IPR003018">
    <property type="entry name" value="GAF"/>
</dbReference>
<dbReference type="InterPro" id="IPR003661">
    <property type="entry name" value="HisK_dim/P_dom"/>
</dbReference>
<feature type="domain" description="Histidine kinase" evidence="7">
    <location>
        <begin position="330"/>
        <end position="553"/>
    </location>
</feature>
<dbReference type="PROSITE" id="PS50112">
    <property type="entry name" value="PAS"/>
    <property type="match status" value="1"/>
</dbReference>
<dbReference type="SMART" id="SM00388">
    <property type="entry name" value="HisKA"/>
    <property type="match status" value="1"/>
</dbReference>
<evidence type="ECO:0000256" key="3">
    <source>
        <dbReference type="ARBA" id="ARBA00022553"/>
    </source>
</evidence>
<dbReference type="EC" id="2.7.13.3" evidence="2"/>
<dbReference type="EMBL" id="LOCQ01000056">
    <property type="protein sequence ID" value="OBV38746.1"/>
    <property type="molecule type" value="Genomic_DNA"/>
</dbReference>
<evidence type="ECO:0000313" key="11">
    <source>
        <dbReference type="Proteomes" id="UP000092713"/>
    </source>
</evidence>
<dbReference type="InterPro" id="IPR036097">
    <property type="entry name" value="HisK_dim/P_sf"/>
</dbReference>
<dbReference type="Pfam" id="PF00072">
    <property type="entry name" value="Response_reg"/>
    <property type="match status" value="2"/>
</dbReference>
<proteinExistence type="predicted"/>
<dbReference type="InterPro" id="IPR011006">
    <property type="entry name" value="CheY-like_superfamily"/>
</dbReference>
<evidence type="ECO:0000256" key="2">
    <source>
        <dbReference type="ARBA" id="ARBA00012438"/>
    </source>
</evidence>
<dbReference type="Gene3D" id="3.30.450.20">
    <property type="entry name" value="PAS domain"/>
    <property type="match status" value="1"/>
</dbReference>
<dbReference type="SMART" id="SM00065">
    <property type="entry name" value="GAF"/>
    <property type="match status" value="1"/>
</dbReference>
<dbReference type="PROSITE" id="PS50110">
    <property type="entry name" value="RESPONSE_REGULATORY"/>
    <property type="match status" value="2"/>
</dbReference>
<dbReference type="PROSITE" id="PS50109">
    <property type="entry name" value="HIS_KIN"/>
    <property type="match status" value="1"/>
</dbReference>
<dbReference type="SUPFAM" id="SSF52172">
    <property type="entry name" value="CheY-like"/>
    <property type="match status" value="2"/>
</dbReference>
<evidence type="ECO:0000256" key="1">
    <source>
        <dbReference type="ARBA" id="ARBA00000085"/>
    </source>
</evidence>
<gene>
    <name evidence="10" type="ORF">ASR47_100762</name>
</gene>
<keyword evidence="11" id="KW-1185">Reference proteome</keyword>
<dbReference type="CDD" id="cd00082">
    <property type="entry name" value="HisKA"/>
    <property type="match status" value="1"/>
</dbReference>
<dbReference type="Gene3D" id="3.40.50.2300">
    <property type="match status" value="2"/>
</dbReference>
<feature type="domain" description="PAS" evidence="9">
    <location>
        <begin position="191"/>
        <end position="261"/>
    </location>
</feature>
<organism evidence="10 11">
    <name type="scientific">Janthinobacterium psychrotolerans</name>
    <dbReference type="NCBI Taxonomy" id="1747903"/>
    <lineage>
        <taxon>Bacteria</taxon>
        <taxon>Pseudomonadati</taxon>
        <taxon>Pseudomonadota</taxon>
        <taxon>Betaproteobacteria</taxon>
        <taxon>Burkholderiales</taxon>
        <taxon>Oxalobacteraceae</taxon>
        <taxon>Janthinobacterium</taxon>
    </lineage>
</organism>
<dbReference type="PANTHER" id="PTHR43065">
    <property type="entry name" value="SENSOR HISTIDINE KINASE"/>
    <property type="match status" value="1"/>
</dbReference>
<dbReference type="InterPro" id="IPR013656">
    <property type="entry name" value="PAS_4"/>
</dbReference>
<dbReference type="Proteomes" id="UP000092713">
    <property type="component" value="Unassembled WGS sequence"/>
</dbReference>
<evidence type="ECO:0000256" key="4">
    <source>
        <dbReference type="ARBA" id="ARBA00022679"/>
    </source>
</evidence>
<dbReference type="STRING" id="1747903.ASR47_100762"/>
<dbReference type="CDD" id="cd00130">
    <property type="entry name" value="PAS"/>
    <property type="match status" value="1"/>
</dbReference>
<dbReference type="Gene3D" id="3.30.565.10">
    <property type="entry name" value="Histidine kinase-like ATPase, C-terminal domain"/>
    <property type="match status" value="1"/>
</dbReference>
<keyword evidence="5" id="KW-0418">Kinase</keyword>
<dbReference type="PANTHER" id="PTHR43065:SF49">
    <property type="entry name" value="HISTIDINE KINASE"/>
    <property type="match status" value="1"/>
</dbReference>
<dbReference type="SMART" id="SM00448">
    <property type="entry name" value="REC"/>
    <property type="match status" value="2"/>
</dbReference>
<accession>A0A1A7BYN4</accession>
<dbReference type="InterPro" id="IPR035965">
    <property type="entry name" value="PAS-like_dom_sf"/>
</dbReference>